<dbReference type="GO" id="GO:0046872">
    <property type="term" value="F:metal ion binding"/>
    <property type="evidence" value="ECO:0007669"/>
    <property type="project" value="UniProtKB-KW"/>
</dbReference>
<dbReference type="InterPro" id="IPR017938">
    <property type="entry name" value="Riboflavin_synthase-like_b-brl"/>
</dbReference>
<dbReference type="InterPro" id="IPR001041">
    <property type="entry name" value="2Fe-2S_ferredoxin-type"/>
</dbReference>
<evidence type="ECO:0000256" key="2">
    <source>
        <dbReference type="ARBA" id="ARBA00022630"/>
    </source>
</evidence>
<feature type="domain" description="2Fe-2S ferredoxin-type" evidence="9">
    <location>
        <begin position="229"/>
        <end position="316"/>
    </location>
</feature>
<dbReference type="Gene3D" id="2.40.30.10">
    <property type="entry name" value="Translation factors"/>
    <property type="match status" value="1"/>
</dbReference>
<proteinExistence type="predicted"/>
<keyword evidence="2" id="KW-0285">Flavoprotein</keyword>
<dbReference type="STRING" id="1045558.SAMN05216175_104133"/>
<dbReference type="Gene3D" id="3.40.50.80">
    <property type="entry name" value="Nucleotide-binding domain of ferredoxin-NADP reductase (FNR) module"/>
    <property type="match status" value="1"/>
</dbReference>
<keyword evidence="6" id="KW-0560">Oxidoreductase</keyword>
<dbReference type="OrthoDB" id="4258484at2"/>
<dbReference type="Pfam" id="PF22290">
    <property type="entry name" value="DmmA-like_N"/>
    <property type="match status" value="1"/>
</dbReference>
<dbReference type="InterPro" id="IPR054582">
    <property type="entry name" value="DmmA-like_N"/>
</dbReference>
<dbReference type="InterPro" id="IPR012675">
    <property type="entry name" value="Beta-grasp_dom_sf"/>
</dbReference>
<keyword evidence="7" id="KW-0408">Iron</keyword>
<feature type="domain" description="FAD-binding FR-type" evidence="10">
    <location>
        <begin position="3"/>
        <end position="107"/>
    </location>
</feature>
<comment type="cofactor">
    <cofactor evidence="1">
        <name>FMN</name>
        <dbReference type="ChEBI" id="CHEBI:58210"/>
    </cofactor>
</comment>
<dbReference type="PROSITE" id="PS51384">
    <property type="entry name" value="FAD_FR"/>
    <property type="match status" value="1"/>
</dbReference>
<dbReference type="PROSITE" id="PS00197">
    <property type="entry name" value="2FE2S_FER_1"/>
    <property type="match status" value="1"/>
</dbReference>
<evidence type="ECO:0000259" key="10">
    <source>
        <dbReference type="PROSITE" id="PS51384"/>
    </source>
</evidence>
<sequence>MSTDQIKVRVAAVAQVAPMIREFTLTAVTGSLYPFSPGSHVVVEMPGEQKIYRNAYSLLSDSHDASAYRIAVRLQDNSRGGSVFMHQQVKEGDELLISPPANLFIPQWNAQKHILLAAGVGITPFMSYLPEMQRRQADFELHYLFRSKQTGAYQLELAEQLGQRFFSYDSDQAQRCNISELLADRPLGTHIYICGPEGLIKDVQSVAEQLGWPDSVIHFEEFAAPKPGKPFTVELKSTGKTVQVGESESLLEALEEAEVAVPNLCRGGVCGQCATPVAEGEIEHRDNYLSVDEKARQDCVMPCVSRAHSDRLVLDI</sequence>
<dbReference type="Pfam" id="PF00111">
    <property type="entry name" value="Fer2"/>
    <property type="match status" value="1"/>
</dbReference>
<evidence type="ECO:0000256" key="6">
    <source>
        <dbReference type="ARBA" id="ARBA00023002"/>
    </source>
</evidence>
<dbReference type="Proteomes" id="UP000198623">
    <property type="component" value="Unassembled WGS sequence"/>
</dbReference>
<dbReference type="SUPFAM" id="SSF52343">
    <property type="entry name" value="Ferredoxin reductase-like, C-terminal NADP-linked domain"/>
    <property type="match status" value="1"/>
</dbReference>
<keyword evidence="8" id="KW-0411">Iron-sulfur</keyword>
<dbReference type="PRINTS" id="PR00409">
    <property type="entry name" value="PHDIOXRDTASE"/>
</dbReference>
<dbReference type="InterPro" id="IPR036010">
    <property type="entry name" value="2Fe-2S_ferredoxin-like_sf"/>
</dbReference>
<dbReference type="SUPFAM" id="SSF54292">
    <property type="entry name" value="2Fe-2S ferredoxin-like"/>
    <property type="match status" value="1"/>
</dbReference>
<dbReference type="CDD" id="cd00207">
    <property type="entry name" value="fer2"/>
    <property type="match status" value="1"/>
</dbReference>
<dbReference type="GO" id="GO:0051537">
    <property type="term" value="F:2 iron, 2 sulfur cluster binding"/>
    <property type="evidence" value="ECO:0007669"/>
    <property type="project" value="UniProtKB-KW"/>
</dbReference>
<evidence type="ECO:0000256" key="4">
    <source>
        <dbReference type="ARBA" id="ARBA00022714"/>
    </source>
</evidence>
<evidence type="ECO:0000256" key="1">
    <source>
        <dbReference type="ARBA" id="ARBA00001917"/>
    </source>
</evidence>
<evidence type="ECO:0000256" key="7">
    <source>
        <dbReference type="ARBA" id="ARBA00023004"/>
    </source>
</evidence>
<accession>A0A1I2PY22</accession>
<protein>
    <submittedName>
        <fullName evidence="11">Ferredoxin-NADP reductase</fullName>
    </submittedName>
</protein>
<dbReference type="PANTHER" id="PTHR30212:SF2">
    <property type="entry name" value="PROTEIN YIIM"/>
    <property type="match status" value="1"/>
</dbReference>
<evidence type="ECO:0000313" key="12">
    <source>
        <dbReference type="Proteomes" id="UP000198623"/>
    </source>
</evidence>
<dbReference type="RefSeq" id="WP_090726418.1">
    <property type="nucleotide sequence ID" value="NZ_FOOU01000004.1"/>
</dbReference>
<dbReference type="GO" id="GO:0016491">
    <property type="term" value="F:oxidoreductase activity"/>
    <property type="evidence" value="ECO:0007669"/>
    <property type="project" value="UniProtKB-KW"/>
</dbReference>
<dbReference type="EMBL" id="FOOU01000004">
    <property type="protein sequence ID" value="SFG21032.1"/>
    <property type="molecule type" value="Genomic_DNA"/>
</dbReference>
<organism evidence="11 12">
    <name type="scientific">Neptunomonas qingdaonensis</name>
    <dbReference type="NCBI Taxonomy" id="1045558"/>
    <lineage>
        <taxon>Bacteria</taxon>
        <taxon>Pseudomonadati</taxon>
        <taxon>Pseudomonadota</taxon>
        <taxon>Gammaproteobacteria</taxon>
        <taxon>Oceanospirillales</taxon>
        <taxon>Oceanospirillaceae</taxon>
        <taxon>Neptunomonas</taxon>
    </lineage>
</organism>
<gene>
    <name evidence="11" type="ORF">SAMN05216175_104133</name>
</gene>
<evidence type="ECO:0000313" key="11">
    <source>
        <dbReference type="EMBL" id="SFG21032.1"/>
    </source>
</evidence>
<keyword evidence="3" id="KW-0288">FMN</keyword>
<name>A0A1I2PY22_9GAMM</name>
<dbReference type="SUPFAM" id="SSF63380">
    <property type="entry name" value="Riboflavin synthase domain-like"/>
    <property type="match status" value="1"/>
</dbReference>
<evidence type="ECO:0000259" key="9">
    <source>
        <dbReference type="PROSITE" id="PS51085"/>
    </source>
</evidence>
<dbReference type="AlphaFoldDB" id="A0A1I2PY22"/>
<dbReference type="InterPro" id="IPR006058">
    <property type="entry name" value="2Fe2S_fd_BS"/>
</dbReference>
<dbReference type="PANTHER" id="PTHR30212">
    <property type="entry name" value="PROTEIN YIIM"/>
    <property type="match status" value="1"/>
</dbReference>
<keyword evidence="5" id="KW-0479">Metal-binding</keyword>
<evidence type="ECO:0000256" key="3">
    <source>
        <dbReference type="ARBA" id="ARBA00022643"/>
    </source>
</evidence>
<dbReference type="PROSITE" id="PS51085">
    <property type="entry name" value="2FE2S_FER_2"/>
    <property type="match status" value="1"/>
</dbReference>
<dbReference type="CDD" id="cd06185">
    <property type="entry name" value="PDR_like"/>
    <property type="match status" value="1"/>
</dbReference>
<keyword evidence="4" id="KW-0001">2Fe-2S</keyword>
<dbReference type="InterPro" id="IPR052353">
    <property type="entry name" value="Benzoxazolinone_Detox_Enz"/>
</dbReference>
<dbReference type="InterPro" id="IPR017927">
    <property type="entry name" value="FAD-bd_FR_type"/>
</dbReference>
<reference evidence="12" key="1">
    <citation type="submission" date="2016-10" db="EMBL/GenBank/DDBJ databases">
        <authorList>
            <person name="Varghese N."/>
            <person name="Submissions S."/>
        </authorList>
    </citation>
    <scope>NUCLEOTIDE SEQUENCE [LARGE SCALE GENOMIC DNA]</scope>
    <source>
        <strain evidence="12">CGMCC 1.10971</strain>
    </source>
</reference>
<dbReference type="InterPro" id="IPR039261">
    <property type="entry name" value="FNR_nucleotide-bd"/>
</dbReference>
<evidence type="ECO:0000256" key="8">
    <source>
        <dbReference type="ARBA" id="ARBA00023014"/>
    </source>
</evidence>
<dbReference type="Gene3D" id="3.10.20.30">
    <property type="match status" value="1"/>
</dbReference>
<keyword evidence="12" id="KW-1185">Reference proteome</keyword>
<evidence type="ECO:0000256" key="5">
    <source>
        <dbReference type="ARBA" id="ARBA00022723"/>
    </source>
</evidence>